<dbReference type="EMBL" id="GL833120">
    <property type="protein sequence ID" value="EGB13152.1"/>
    <property type="molecule type" value="Genomic_DNA"/>
</dbReference>
<feature type="transmembrane region" description="Helical" evidence="2">
    <location>
        <begin position="3184"/>
        <end position="3207"/>
    </location>
</feature>
<dbReference type="Proteomes" id="UP000002729">
    <property type="component" value="Unassembled WGS sequence"/>
</dbReference>
<feature type="region of interest" description="Disordered" evidence="1">
    <location>
        <begin position="2891"/>
        <end position="2913"/>
    </location>
</feature>
<evidence type="ECO:0000313" key="4">
    <source>
        <dbReference type="EMBL" id="EGB13152.1"/>
    </source>
</evidence>
<feature type="region of interest" description="Disordered" evidence="1">
    <location>
        <begin position="2843"/>
        <end position="2865"/>
    </location>
</feature>
<keyword evidence="5" id="KW-1185">Reference proteome</keyword>
<feature type="compositionally biased region" description="Low complexity" evidence="1">
    <location>
        <begin position="2688"/>
        <end position="2704"/>
    </location>
</feature>
<dbReference type="OMA" id="CEWTKDK"/>
<evidence type="ECO:0000256" key="2">
    <source>
        <dbReference type="SAM" id="Phobius"/>
    </source>
</evidence>
<feature type="compositionally biased region" description="Acidic residues" evidence="1">
    <location>
        <begin position="2952"/>
        <end position="2961"/>
    </location>
</feature>
<protein>
    <submittedName>
        <fullName evidence="4">Uncharacterized protein</fullName>
    </submittedName>
</protein>
<feature type="region of interest" description="Disordered" evidence="1">
    <location>
        <begin position="3105"/>
        <end position="3150"/>
    </location>
</feature>
<feature type="compositionally biased region" description="Low complexity" evidence="1">
    <location>
        <begin position="2604"/>
        <end position="2652"/>
    </location>
</feature>
<feature type="transmembrane region" description="Helical" evidence="2">
    <location>
        <begin position="3078"/>
        <end position="3099"/>
    </location>
</feature>
<feature type="region of interest" description="Disordered" evidence="1">
    <location>
        <begin position="2579"/>
        <end position="2769"/>
    </location>
</feature>
<accession>F0XVE1</accession>
<feature type="compositionally biased region" description="Gly residues" evidence="1">
    <location>
        <begin position="2708"/>
        <end position="2723"/>
    </location>
</feature>
<dbReference type="OrthoDB" id="669460at2759"/>
<dbReference type="GeneID" id="20223048"/>
<keyword evidence="2" id="KW-1133">Transmembrane helix</keyword>
<dbReference type="KEGG" id="aaf:AURANDRAFT_60524"/>
<feature type="chain" id="PRO_5003264149" evidence="3">
    <location>
        <begin position="34"/>
        <end position="3264"/>
    </location>
</feature>
<evidence type="ECO:0000313" key="5">
    <source>
        <dbReference type="Proteomes" id="UP000002729"/>
    </source>
</evidence>
<dbReference type="PANTHER" id="PTHR33876">
    <property type="entry name" value="UNNAMED PRODUCT"/>
    <property type="match status" value="1"/>
</dbReference>
<feature type="transmembrane region" description="Helical" evidence="2">
    <location>
        <begin position="3154"/>
        <end position="3172"/>
    </location>
</feature>
<dbReference type="InterPro" id="IPR008972">
    <property type="entry name" value="Cupredoxin"/>
</dbReference>
<feature type="region of interest" description="Disordered" evidence="1">
    <location>
        <begin position="2792"/>
        <end position="2817"/>
    </location>
</feature>
<dbReference type="InterPro" id="IPR052776">
    <property type="entry name" value="Chloro_ReproSupport/MetalTrans"/>
</dbReference>
<feature type="compositionally biased region" description="Basic residues" evidence="1">
    <location>
        <begin position="3136"/>
        <end position="3145"/>
    </location>
</feature>
<feature type="compositionally biased region" description="Acidic residues" evidence="1">
    <location>
        <begin position="2806"/>
        <end position="2815"/>
    </location>
</feature>
<reference evidence="4 5" key="1">
    <citation type="journal article" date="2011" name="Proc. Natl. Acad. Sci. U.S.A.">
        <title>Niche of harmful alga Aureococcus anophagefferens revealed through ecogenomics.</title>
        <authorList>
            <person name="Gobler C.J."/>
            <person name="Berry D.L."/>
            <person name="Dyhrman S.T."/>
            <person name="Wilhelm S.W."/>
            <person name="Salamov A."/>
            <person name="Lobanov A.V."/>
            <person name="Zhang Y."/>
            <person name="Collier J.L."/>
            <person name="Wurch L.L."/>
            <person name="Kustka A.B."/>
            <person name="Dill B.D."/>
            <person name="Shah M."/>
            <person name="VerBerkmoes N.C."/>
            <person name="Kuo A."/>
            <person name="Terry A."/>
            <person name="Pangilinan J."/>
            <person name="Lindquist E.A."/>
            <person name="Lucas S."/>
            <person name="Paulsen I.T."/>
            <person name="Hattenrath-Lehmann T.K."/>
            <person name="Talmage S.C."/>
            <person name="Walker E.A."/>
            <person name="Koch F."/>
            <person name="Burson A.M."/>
            <person name="Marcoval M.A."/>
            <person name="Tang Y.Z."/>
            <person name="Lecleir G.R."/>
            <person name="Coyne K.J."/>
            <person name="Berg G.M."/>
            <person name="Bertrand E.M."/>
            <person name="Saito M.A."/>
            <person name="Gladyshev V.N."/>
            <person name="Grigoriev I.V."/>
        </authorList>
    </citation>
    <scope>NUCLEOTIDE SEQUENCE [LARGE SCALE GENOMIC DNA]</scope>
    <source>
        <strain evidence="5">CCMP 1984</strain>
    </source>
</reference>
<dbReference type="Gene3D" id="2.60.40.420">
    <property type="entry name" value="Cupredoxins - blue copper proteins"/>
    <property type="match status" value="1"/>
</dbReference>
<evidence type="ECO:0000256" key="1">
    <source>
        <dbReference type="SAM" id="MobiDB-lite"/>
    </source>
</evidence>
<dbReference type="InParanoid" id="F0XVE1"/>
<gene>
    <name evidence="4" type="ORF">AURANDRAFT_60524</name>
</gene>
<sequence>MSDAGTTAKATGGGPPRLLKSLIFIAWTAVANAQRLGAPWARRVALAAPSRVAAGVDCSSWDGDHVGCSGCVTSGECVYNERTSLCETVADTEKCPAGDFGPTGGEECDYEDLKCEMFSDECLGCADECSDGGFERCDDVLAICGIGKDLGEHHEDAIEKIEEEVEELGGDAKHPCAATPCLEGKFKKCAMAVEAWCAPVATGGIFPNGEPEVAPATTCTAEGCSAFMKNLRANAVDDVDYGGECPYAGGVCDDAACSGDVALGAVTVSEDCGERSVVEQDMAEYLRRFAEGEAPGSDVHTYWLDALTERCLARSAHDGLTLPRASDRLARDVGPALTGDCAAGACEDSTCPLGASFVEGGADVAVTCAVVGERRWCAQAELNAVVDVKATCPWTCDAACGNGDASLSVEDEHRAAVGACAAVVVGACATDDADDACAPPATCDCEGQGYTGCPCEAEGCAAVDAAPLCDRALCAPFKAEVVRAVEAAGGVQPVDEHWLRGAVAPGTFAAHGEPWTMPDFDALAASDAGTACGALARSVYDCVETTAAFCNEIDWEDEACGRASTCGDGLLTWGEDCDDGAHFEAQDGCVGCRRDPRKACAVAGEACATCVRPDACDGAGSCPFCSLVAAAFHEAHPDAASPCDPASPCVGGRVVDLETARACDARVDAWCAALDAFGASDPACGIYERKAATYATPRVVGGNCSYFVRSVDVVAPGMDAVSVLVVECEFAREELPGEDATPLAARAHPYCGMEAADKRALDGSVRAKLSGLLGGARADPCELARLDGVDLAETYALADVGIYEGSGGGKRALADPRSPTARVFTSEGRFSQSDCAADEDYDFDGDGVALATLTPCVDPFQEAARAAASYLKWKATHEADKDPRFASFADLDVDGLPACAAADVRGSAYVGVRVLGAVKGGQLDDGADESRALLDALAAGDATLSFGRRLVQADVGCVDETCAYGVERCTALGLAPSTRVASDATRFSAKMADLVASIKDLVGAGTKADYAARAFAVEALGASSAIHDARALATRVLRTTTETVYLYDQEDYCEHAEFVLGERNEAWEEDPCCNPIRRYEQCCERKDVEAGKRVVVEGVDEDVARDECTASVVDRVAHIQRSLAESATCREKLDVSDDFDRDYDQFWKFKDECLAKVARDTLTPCTDTRVCPCAYSKCVQMEDDFAGCVTASDDYVKCEAECLRGAMDPLAKRFLYEDWGIDPGFGADAEFDGKFSHKIGEGVCVESGDSGEYFVHDAPPIGFPVSREVCDADCQLEEACTENEYEEALRDKICPKAREPSENAGWGGTIDGEGRKLSAAAPKARRLAAPKARKLPAAAPMARRLEEVVVEWKTEMDESDIFFEQGQTLTFEWVGNHDLWLFPNEEAYNQCDFEGEYDGERAIFLEGEYESEQSIFFAEVSGQQMQEWGVLDDEGDRVAYFGCSVGRHCANQDMKVKVTYYSGGEDGDDYGSYNYGDDGGAALCDWANDGTLCADNGGDFYEDPNDADKTSCTFGPDATKGRTLACAAFDKCEEDARRKCEDRQACQQADGVWVASAGPEGRCCAGHVVTEEGGEKVCTATPPGLPDSDSLRDKTCCQANGATWRSTVDGGECCYGEFERRSFVGVEEVVWECQDEVWMDCEDTGCDRSACDACSAKYDSCCELKEFTVNATACLEEERCNDRWHCGDPAEGNACSADACYVENDPGWCGTCWGTQCFKESRRSTCTINYEDATKEEVEAECAKLGDTAWVDFRNRDTAWDGGALVCHLPVDGDAADPVTDCFARLTESDVAVVEKYCFDDRDARGVEDYPDDAIPAVNWLGTECIIGCYYEQQQSDEDSEERCRHLGNKLNADLHDWGLEDMRVNARGEPLCFLRYATEDQCDDVDKKLKDKNLGGAWYNGGSLWFEPGRLKTQAECDEGWCTGIPLKLEGQIIKDFVEGGYTRAQCEGFADGTQDDASRFYSCSTTCYSCVAKVEAEEDEEDEEDFRRRLFRKRLDEEDEVDDAWHPCHDVTTKAACGAATREHEGVTSACAWERSTFCEDEASCLAAGECVGGYEHERVGVRNECKDKDWTHGDLCYYYDEQTRRTAECGDCEWDVPGVCVDASKARDECASYDHEHPYGCRMVDGAIHTREACADAGGEWFLPATTKAECLAFLGCEETFGHEVTSKSEAECDKCGGVYGPRYAWADGLWTPPVVRDLAWFPRTEMTPARLVQKRATERRLDEQLRGPMMRAFVQRRVVEKFLKYSMWLDVVLDLLCRCGSAGADVCETRAAGGGVAATATGFCDELRPLSLGCADAVLEKSCGGGGGGGRRLASGGAVDLTFAPFSAGDFPGVAKLAGAGCHDDAASVDALAVFDARGLVVAQLLGDGMTVDAGGAAFDALKYGLPVAGGFNRRADLFPALAVMRWDPASGTHAFLDDEAHQVRASGSKHAFELRAAGTYFPVARVADAFLDGARTVACPACDHGVCVVAAGGAASCLCHCGYSGALCADGCPNGCSGSGECVDGACACGAARTGDDCSVVDCPVVGGKPCSGNGSCRSNGACECDGEHKHGDLDACELPMFAARPDDVAAGASGYESFPAPNPETAYDGLGGDGFRFPSPSSAPATTSTTTTTRPPTPAPTTTTTTTRPPTPAPTTTTTTPATTTTEPPKACEDRSTEKSCDKDAACKWKAGQGKCVDDSGATTPPATTTAPVQTQPVGDSGEFGQGDGDFTEGGAGTCADNTKKDSCKDAGCTWDGKSSPKCQPGGSGGEGEDEAEAEAVKAPKCKKLKTKDECKANKKTCEWTKDKCKDKPSGGSGGEGEDEAEAEAEAVKAPKCKKLKTKDECKANKKTCEWTKDKCKDKPSGSGGEGEDEAEAEAVKAPKCKKLKTKDECKANKKTCEWTKDKCKDKPSGSGGEDEAEAEAEAVKAPKCKKLKTKDECKANKKTCEWTKDKCKDKPSGSGGEGEDEAEAEAEAVKAPKCKKLKTKDECKANKKTCEWTKDKCKDKDVALVGTGMGVAHVLSPDHLSALATLSANGGAGAFRLGVRWGVGHSTGMLGMACALLAVTWGGERAAADRGGGGAADALARDLSMYCNALVGATMVAIGAHGALRARARRKRADDGGGGDDADPLLEGGARDRDDDDDDRKRHHHHHHHHGCEGGDRGALALCVGVVHGLTHVVWVLPVLELPTAAAAAAYLGAFSVTSTVVMGGFAAAWGGATRRYAASSAELTFRLAAASSGLSVAVGLLWLGLLATGGLDGAVLGHDHGHGARGHG</sequence>
<name>F0XVE1_AURAN</name>
<keyword evidence="2" id="KW-0812">Transmembrane</keyword>
<keyword evidence="3" id="KW-0732">Signal</keyword>
<feature type="transmembrane region" description="Helical" evidence="2">
    <location>
        <begin position="3219"/>
        <end position="3241"/>
    </location>
</feature>
<organism evidence="5">
    <name type="scientific">Aureococcus anophagefferens</name>
    <name type="common">Harmful bloom alga</name>
    <dbReference type="NCBI Taxonomy" id="44056"/>
    <lineage>
        <taxon>Eukaryota</taxon>
        <taxon>Sar</taxon>
        <taxon>Stramenopiles</taxon>
        <taxon>Ochrophyta</taxon>
        <taxon>Pelagophyceae</taxon>
        <taxon>Pelagomonadales</taxon>
        <taxon>Pelagomonadaceae</taxon>
        <taxon>Aureococcus</taxon>
    </lineage>
</organism>
<dbReference type="eggNOG" id="ENOG502S30Z">
    <property type="taxonomic scope" value="Eukaryota"/>
</dbReference>
<dbReference type="PANTHER" id="PTHR33876:SF4">
    <property type="entry name" value="CHLOROPLAST PROTEIN FOR GROWTH AND FERTILITY 2"/>
    <property type="match status" value="1"/>
</dbReference>
<evidence type="ECO:0000256" key="3">
    <source>
        <dbReference type="SAM" id="SignalP"/>
    </source>
</evidence>
<feature type="compositionally biased region" description="Basic and acidic residues" evidence="1">
    <location>
        <begin position="2656"/>
        <end position="2673"/>
    </location>
</feature>
<dbReference type="RefSeq" id="XP_009032748.1">
    <property type="nucleotide sequence ID" value="XM_009034500.1"/>
</dbReference>
<keyword evidence="2" id="KW-0472">Membrane</keyword>
<feature type="region of interest" description="Disordered" evidence="1">
    <location>
        <begin position="2940"/>
        <end position="2961"/>
    </location>
</feature>
<feature type="signal peptide" evidence="3">
    <location>
        <begin position="1"/>
        <end position="33"/>
    </location>
</feature>
<proteinExistence type="predicted"/>